<feature type="transmembrane region" description="Helical" evidence="7">
    <location>
        <begin position="221"/>
        <end position="245"/>
    </location>
</feature>
<feature type="transmembrane region" description="Helical" evidence="7">
    <location>
        <begin position="309"/>
        <end position="327"/>
    </location>
</feature>
<dbReference type="Proteomes" id="UP000054321">
    <property type="component" value="Unassembled WGS sequence"/>
</dbReference>
<dbReference type="STRING" id="913774.A0A0C3D7G3"/>
<feature type="compositionally biased region" description="Polar residues" evidence="6">
    <location>
        <begin position="40"/>
        <end position="56"/>
    </location>
</feature>
<dbReference type="OrthoDB" id="1684102at2759"/>
<keyword evidence="3 7" id="KW-0812">Transmembrane</keyword>
<feature type="region of interest" description="Disordered" evidence="6">
    <location>
        <begin position="1"/>
        <end position="56"/>
    </location>
</feature>
<evidence type="ECO:0000256" key="3">
    <source>
        <dbReference type="ARBA" id="ARBA00022692"/>
    </source>
</evidence>
<dbReference type="HOGENOM" id="CLU_009646_3_2_1"/>
<feature type="transmembrane region" description="Helical" evidence="7">
    <location>
        <begin position="270"/>
        <end position="289"/>
    </location>
</feature>
<keyword evidence="4 7" id="KW-1133">Transmembrane helix</keyword>
<protein>
    <recommendedName>
        <fullName evidence="8">Amino acid transporter transmembrane domain-containing protein</fullName>
    </recommendedName>
</protein>
<feature type="transmembrane region" description="Helical" evidence="7">
    <location>
        <begin position="499"/>
        <end position="517"/>
    </location>
</feature>
<feature type="transmembrane region" description="Helical" evidence="7">
    <location>
        <begin position="523"/>
        <end position="543"/>
    </location>
</feature>
<comment type="similarity">
    <text evidence="2">Belongs to the amino acid/polyamine transporter 2 family.</text>
</comment>
<keyword evidence="10" id="KW-1185">Reference proteome</keyword>
<feature type="compositionally biased region" description="Basic and acidic residues" evidence="6">
    <location>
        <begin position="8"/>
        <end position="18"/>
    </location>
</feature>
<dbReference type="InterPro" id="IPR013057">
    <property type="entry name" value="AA_transpt_TM"/>
</dbReference>
<evidence type="ECO:0000256" key="7">
    <source>
        <dbReference type="SAM" id="Phobius"/>
    </source>
</evidence>
<evidence type="ECO:0000256" key="1">
    <source>
        <dbReference type="ARBA" id="ARBA00004141"/>
    </source>
</evidence>
<dbReference type="GO" id="GO:0005774">
    <property type="term" value="C:vacuolar membrane"/>
    <property type="evidence" value="ECO:0007669"/>
    <property type="project" value="TreeGrafter"/>
</dbReference>
<evidence type="ECO:0000313" key="10">
    <source>
        <dbReference type="Proteomes" id="UP000054321"/>
    </source>
</evidence>
<dbReference type="AlphaFoldDB" id="A0A0C3D7G3"/>
<feature type="transmembrane region" description="Helical" evidence="7">
    <location>
        <begin position="196"/>
        <end position="215"/>
    </location>
</feature>
<gene>
    <name evidence="9" type="ORF">OIDMADRAFT_203050</name>
</gene>
<dbReference type="InParanoid" id="A0A0C3D7G3"/>
<evidence type="ECO:0000256" key="4">
    <source>
        <dbReference type="ARBA" id="ARBA00022989"/>
    </source>
</evidence>
<feature type="domain" description="Amino acid transporter transmembrane" evidence="8">
    <location>
        <begin position="195"/>
        <end position="576"/>
    </location>
</feature>
<feature type="transmembrane region" description="Helical" evidence="7">
    <location>
        <begin position="375"/>
        <end position="397"/>
    </location>
</feature>
<dbReference type="EMBL" id="KN832881">
    <property type="protein sequence ID" value="KIM97847.1"/>
    <property type="molecule type" value="Genomic_DNA"/>
</dbReference>
<dbReference type="GO" id="GO:0005302">
    <property type="term" value="F:L-tyrosine transmembrane transporter activity"/>
    <property type="evidence" value="ECO:0007669"/>
    <property type="project" value="TreeGrafter"/>
</dbReference>
<evidence type="ECO:0000313" key="9">
    <source>
        <dbReference type="EMBL" id="KIM97847.1"/>
    </source>
</evidence>
<feature type="transmembrane region" description="Helical" evidence="7">
    <location>
        <begin position="409"/>
        <end position="431"/>
    </location>
</feature>
<feature type="transmembrane region" description="Helical" evidence="7">
    <location>
        <begin position="555"/>
        <end position="577"/>
    </location>
</feature>
<sequence>MTDTPDSEQSRREAEIISRHLPSGYSAEHDVVASEPADGVSSTGYGDSMSGQESSLKLQGGDIHRDLFKIDARSKLLQRSATYSHPSSYGGTQDSDEDGLLTAYEQRAPGGFRRQYLQQQQRSLSSVTSPLTKNFVAFLDLYGGFAGEDLYASEDESAGQAAEEDEESRRAHGETAPLLGRRKSARAMKPGDAGSLRTFFTLLKAFVGTGIMFLPKAFNNGGILFSSIALVVVSILSCICFHMLLQCRKRYGGSYGDIGEEVGGSKMRSVILFSIFISQIGFVCSAIIFTAENLFAFLDAVTPEHTAPISADLLMALQLVMLIPFALIRNISKLGPASLLADIFIGFGLAYIWSYDISSLATHGMHKTVQLFNPAHYTLTIGSIIFCFEGIGLIIPIQSSMADPEKFPRLLYIVMAIITAALTSVGALSYATFGDGTKTEIITNFPQDSKLVNAMQFLYSIAVLAGTPVQLFPAVRILEGKIFGHLSGKRDVATKWKKNALRTAVVALCALISVLGAADLDKFVALIGSIACVPLVYIYPAFLHYKGMAASRWEMVGDVLMMVLGLVAMVYTTVITLSQWV</sequence>
<evidence type="ECO:0000256" key="6">
    <source>
        <dbReference type="SAM" id="MobiDB-lite"/>
    </source>
</evidence>
<evidence type="ECO:0000259" key="8">
    <source>
        <dbReference type="Pfam" id="PF01490"/>
    </source>
</evidence>
<dbReference type="PANTHER" id="PTHR22950:SF332">
    <property type="entry name" value="AMINO ACID TRANSPORTER (EUROFUNG)"/>
    <property type="match status" value="1"/>
</dbReference>
<dbReference type="PANTHER" id="PTHR22950">
    <property type="entry name" value="AMINO ACID TRANSPORTER"/>
    <property type="match status" value="1"/>
</dbReference>
<comment type="subcellular location">
    <subcellularLocation>
        <location evidence="1">Membrane</location>
        <topology evidence="1">Multi-pass membrane protein</topology>
    </subcellularLocation>
</comment>
<feature type="transmembrane region" description="Helical" evidence="7">
    <location>
        <begin position="339"/>
        <end position="355"/>
    </location>
</feature>
<evidence type="ECO:0000256" key="2">
    <source>
        <dbReference type="ARBA" id="ARBA00008066"/>
    </source>
</evidence>
<accession>A0A0C3D7G3</accession>
<feature type="transmembrane region" description="Helical" evidence="7">
    <location>
        <begin position="457"/>
        <end position="478"/>
    </location>
</feature>
<reference evidence="9 10" key="1">
    <citation type="submission" date="2014-04" db="EMBL/GenBank/DDBJ databases">
        <authorList>
            <consortium name="DOE Joint Genome Institute"/>
            <person name="Kuo A."/>
            <person name="Martino E."/>
            <person name="Perotto S."/>
            <person name="Kohler A."/>
            <person name="Nagy L.G."/>
            <person name="Floudas D."/>
            <person name="Copeland A."/>
            <person name="Barry K.W."/>
            <person name="Cichocki N."/>
            <person name="Veneault-Fourrey C."/>
            <person name="LaButti K."/>
            <person name="Lindquist E.A."/>
            <person name="Lipzen A."/>
            <person name="Lundell T."/>
            <person name="Morin E."/>
            <person name="Murat C."/>
            <person name="Sun H."/>
            <person name="Tunlid A."/>
            <person name="Henrissat B."/>
            <person name="Grigoriev I.V."/>
            <person name="Hibbett D.S."/>
            <person name="Martin F."/>
            <person name="Nordberg H.P."/>
            <person name="Cantor M.N."/>
            <person name="Hua S.X."/>
        </authorList>
    </citation>
    <scope>NUCLEOTIDE SEQUENCE [LARGE SCALE GENOMIC DNA]</scope>
    <source>
        <strain evidence="9 10">Zn</strain>
    </source>
</reference>
<feature type="compositionally biased region" description="Acidic residues" evidence="6">
    <location>
        <begin position="156"/>
        <end position="166"/>
    </location>
</feature>
<dbReference type="Pfam" id="PF01490">
    <property type="entry name" value="Aa_trans"/>
    <property type="match status" value="1"/>
</dbReference>
<name>A0A0C3D7G3_OIDMZ</name>
<feature type="region of interest" description="Disordered" evidence="6">
    <location>
        <begin position="156"/>
        <end position="177"/>
    </location>
</feature>
<organism evidence="9 10">
    <name type="scientific">Oidiodendron maius (strain Zn)</name>
    <dbReference type="NCBI Taxonomy" id="913774"/>
    <lineage>
        <taxon>Eukaryota</taxon>
        <taxon>Fungi</taxon>
        <taxon>Dikarya</taxon>
        <taxon>Ascomycota</taxon>
        <taxon>Pezizomycotina</taxon>
        <taxon>Leotiomycetes</taxon>
        <taxon>Leotiomycetes incertae sedis</taxon>
        <taxon>Myxotrichaceae</taxon>
        <taxon>Oidiodendron</taxon>
    </lineage>
</organism>
<evidence type="ECO:0000256" key="5">
    <source>
        <dbReference type="ARBA" id="ARBA00023136"/>
    </source>
</evidence>
<reference evidence="10" key="2">
    <citation type="submission" date="2015-01" db="EMBL/GenBank/DDBJ databases">
        <title>Evolutionary Origins and Diversification of the Mycorrhizal Mutualists.</title>
        <authorList>
            <consortium name="DOE Joint Genome Institute"/>
            <consortium name="Mycorrhizal Genomics Consortium"/>
            <person name="Kohler A."/>
            <person name="Kuo A."/>
            <person name="Nagy L.G."/>
            <person name="Floudas D."/>
            <person name="Copeland A."/>
            <person name="Barry K.W."/>
            <person name="Cichocki N."/>
            <person name="Veneault-Fourrey C."/>
            <person name="LaButti K."/>
            <person name="Lindquist E.A."/>
            <person name="Lipzen A."/>
            <person name="Lundell T."/>
            <person name="Morin E."/>
            <person name="Murat C."/>
            <person name="Riley R."/>
            <person name="Ohm R."/>
            <person name="Sun H."/>
            <person name="Tunlid A."/>
            <person name="Henrissat B."/>
            <person name="Grigoriev I.V."/>
            <person name="Hibbett D.S."/>
            <person name="Martin F."/>
        </authorList>
    </citation>
    <scope>NUCLEOTIDE SEQUENCE [LARGE SCALE GENOMIC DNA]</scope>
    <source>
        <strain evidence="10">Zn</strain>
    </source>
</reference>
<keyword evidence="5 7" id="KW-0472">Membrane</keyword>
<proteinExistence type="inferred from homology"/>